<feature type="region of interest" description="Disordered" evidence="1">
    <location>
        <begin position="1"/>
        <end position="24"/>
    </location>
</feature>
<keyword evidence="3" id="KW-1185">Reference proteome</keyword>
<protein>
    <submittedName>
        <fullName evidence="2">Uncharacterized protein</fullName>
    </submittedName>
</protein>
<evidence type="ECO:0000256" key="1">
    <source>
        <dbReference type="SAM" id="MobiDB-lite"/>
    </source>
</evidence>
<organism evidence="2 3">
    <name type="scientific">Trifolium medium</name>
    <dbReference type="NCBI Taxonomy" id="97028"/>
    <lineage>
        <taxon>Eukaryota</taxon>
        <taxon>Viridiplantae</taxon>
        <taxon>Streptophyta</taxon>
        <taxon>Embryophyta</taxon>
        <taxon>Tracheophyta</taxon>
        <taxon>Spermatophyta</taxon>
        <taxon>Magnoliopsida</taxon>
        <taxon>eudicotyledons</taxon>
        <taxon>Gunneridae</taxon>
        <taxon>Pentapetalae</taxon>
        <taxon>rosids</taxon>
        <taxon>fabids</taxon>
        <taxon>Fabales</taxon>
        <taxon>Fabaceae</taxon>
        <taxon>Papilionoideae</taxon>
        <taxon>50 kb inversion clade</taxon>
        <taxon>NPAAA clade</taxon>
        <taxon>Hologalegina</taxon>
        <taxon>IRL clade</taxon>
        <taxon>Trifolieae</taxon>
        <taxon>Trifolium</taxon>
    </lineage>
</organism>
<dbReference type="AlphaFoldDB" id="A0A392RSS1"/>
<sequence length="24" mass="2394">HLTSDVGLLNMGGPTDLGDALIPS</sequence>
<comment type="caution">
    <text evidence="2">The sequence shown here is derived from an EMBL/GenBank/DDBJ whole genome shotgun (WGS) entry which is preliminary data.</text>
</comment>
<reference evidence="2 3" key="1">
    <citation type="journal article" date="2018" name="Front. Plant Sci.">
        <title>Red Clover (Trifolium pratense) and Zigzag Clover (T. medium) - A Picture of Genomic Similarities and Differences.</title>
        <authorList>
            <person name="Dluhosova J."/>
            <person name="Istvanek J."/>
            <person name="Nedelnik J."/>
            <person name="Repkova J."/>
        </authorList>
    </citation>
    <scope>NUCLEOTIDE SEQUENCE [LARGE SCALE GENOMIC DNA]</scope>
    <source>
        <strain evidence="3">cv. 10/8</strain>
        <tissue evidence="2">Leaf</tissue>
    </source>
</reference>
<accession>A0A392RSS1</accession>
<evidence type="ECO:0000313" key="2">
    <source>
        <dbReference type="EMBL" id="MCI39262.1"/>
    </source>
</evidence>
<proteinExistence type="predicted"/>
<evidence type="ECO:0000313" key="3">
    <source>
        <dbReference type="Proteomes" id="UP000265520"/>
    </source>
</evidence>
<feature type="non-terminal residue" evidence="2">
    <location>
        <position position="1"/>
    </location>
</feature>
<dbReference type="Proteomes" id="UP000265520">
    <property type="component" value="Unassembled WGS sequence"/>
</dbReference>
<dbReference type="EMBL" id="LXQA010265443">
    <property type="protein sequence ID" value="MCI39262.1"/>
    <property type="molecule type" value="Genomic_DNA"/>
</dbReference>
<name>A0A392RSS1_9FABA</name>